<proteinExistence type="predicted"/>
<reference evidence="2" key="2">
    <citation type="submission" date="2015-01" db="EMBL/GenBank/DDBJ databases">
        <title>Evolutionary Origins and Diversification of the Mycorrhizal Mutualists.</title>
        <authorList>
            <consortium name="DOE Joint Genome Institute"/>
            <consortium name="Mycorrhizal Genomics Consortium"/>
            <person name="Kohler A."/>
            <person name="Kuo A."/>
            <person name="Nagy L.G."/>
            <person name="Floudas D."/>
            <person name="Copeland A."/>
            <person name="Barry K.W."/>
            <person name="Cichocki N."/>
            <person name="Veneault-Fourrey C."/>
            <person name="LaButti K."/>
            <person name="Lindquist E.A."/>
            <person name="Lipzen A."/>
            <person name="Lundell T."/>
            <person name="Morin E."/>
            <person name="Murat C."/>
            <person name="Riley R."/>
            <person name="Ohm R."/>
            <person name="Sun H."/>
            <person name="Tunlid A."/>
            <person name="Henrissat B."/>
            <person name="Grigoriev I.V."/>
            <person name="Hibbett D.S."/>
            <person name="Martin F."/>
        </authorList>
    </citation>
    <scope>NUCLEOTIDE SEQUENCE [LARGE SCALE GENOMIC DNA]</scope>
    <source>
        <strain evidence="2">LaAM-08-1</strain>
    </source>
</reference>
<evidence type="ECO:0000313" key="2">
    <source>
        <dbReference type="Proteomes" id="UP000054477"/>
    </source>
</evidence>
<keyword evidence="1" id="KW-0378">Hydrolase</keyword>
<keyword evidence="2" id="KW-1185">Reference proteome</keyword>
<dbReference type="EMBL" id="KN838754">
    <property type="protein sequence ID" value="KIJ95490.1"/>
    <property type="molecule type" value="Genomic_DNA"/>
</dbReference>
<dbReference type="HOGENOM" id="CLU_1652423_0_0_1"/>
<dbReference type="AlphaFoldDB" id="A0A0C9WTW2"/>
<evidence type="ECO:0000313" key="1">
    <source>
        <dbReference type="EMBL" id="KIJ95490.1"/>
    </source>
</evidence>
<dbReference type="GO" id="GO:0016787">
    <property type="term" value="F:hydrolase activity"/>
    <property type="evidence" value="ECO:0007669"/>
    <property type="project" value="UniProtKB-KW"/>
</dbReference>
<gene>
    <name evidence="1" type="ORF">K443DRAFT_11350</name>
</gene>
<reference evidence="1 2" key="1">
    <citation type="submission" date="2014-04" db="EMBL/GenBank/DDBJ databases">
        <authorList>
            <consortium name="DOE Joint Genome Institute"/>
            <person name="Kuo A."/>
            <person name="Kohler A."/>
            <person name="Nagy L.G."/>
            <person name="Floudas D."/>
            <person name="Copeland A."/>
            <person name="Barry K.W."/>
            <person name="Cichocki N."/>
            <person name="Veneault-Fourrey C."/>
            <person name="LaButti K."/>
            <person name="Lindquist E.A."/>
            <person name="Lipzen A."/>
            <person name="Lundell T."/>
            <person name="Morin E."/>
            <person name="Murat C."/>
            <person name="Sun H."/>
            <person name="Tunlid A."/>
            <person name="Henrissat B."/>
            <person name="Grigoriev I.V."/>
            <person name="Hibbett D.S."/>
            <person name="Martin F."/>
            <person name="Nordberg H.P."/>
            <person name="Cantor M.N."/>
            <person name="Hua S.X."/>
        </authorList>
    </citation>
    <scope>NUCLEOTIDE SEQUENCE [LARGE SCALE GENOMIC DNA]</scope>
    <source>
        <strain evidence="1 2">LaAM-08-1</strain>
    </source>
</reference>
<organism evidence="1 2">
    <name type="scientific">Laccaria amethystina LaAM-08-1</name>
    <dbReference type="NCBI Taxonomy" id="1095629"/>
    <lineage>
        <taxon>Eukaryota</taxon>
        <taxon>Fungi</taxon>
        <taxon>Dikarya</taxon>
        <taxon>Basidiomycota</taxon>
        <taxon>Agaricomycotina</taxon>
        <taxon>Agaricomycetes</taxon>
        <taxon>Agaricomycetidae</taxon>
        <taxon>Agaricales</taxon>
        <taxon>Agaricineae</taxon>
        <taxon>Hydnangiaceae</taxon>
        <taxon>Laccaria</taxon>
    </lineage>
</organism>
<dbReference type="Proteomes" id="UP000054477">
    <property type="component" value="Unassembled WGS sequence"/>
</dbReference>
<sequence length="160" mass="17475">MDHGKEIRAICAIAVQQADLGHRDGNHERVVLFAGVSQVVHDERLNALSLLDSQSYVERVVWFGCFASNKPPDSSATGLNTLIKSGGALSDMGFQSAPDRHSHRAISRDLAAADNATTIEVTPVHCDEICHLRNSQIEQCERELAARSLSLDDNEWTVVA</sequence>
<protein>
    <submittedName>
        <fullName evidence="1">Glycoside hydrolase family 128 protein</fullName>
    </submittedName>
</protein>
<accession>A0A0C9WTW2</accession>
<name>A0A0C9WTW2_9AGAR</name>